<evidence type="ECO:0000313" key="3">
    <source>
        <dbReference type="Proteomes" id="UP001165082"/>
    </source>
</evidence>
<gene>
    <name evidence="2" type="ORF">TrRE_jg3552</name>
</gene>
<keyword evidence="3" id="KW-1185">Reference proteome</keyword>
<name>A0A9W7DWR2_9STRA</name>
<comment type="caution">
    <text evidence="2">The sequence shown here is derived from an EMBL/GenBank/DDBJ whole genome shotgun (WGS) entry which is preliminary data.</text>
</comment>
<organism evidence="2 3">
    <name type="scientific">Triparma retinervis</name>
    <dbReference type="NCBI Taxonomy" id="2557542"/>
    <lineage>
        <taxon>Eukaryota</taxon>
        <taxon>Sar</taxon>
        <taxon>Stramenopiles</taxon>
        <taxon>Ochrophyta</taxon>
        <taxon>Bolidophyceae</taxon>
        <taxon>Parmales</taxon>
        <taxon>Triparmaceae</taxon>
        <taxon>Triparma</taxon>
    </lineage>
</organism>
<dbReference type="Gene3D" id="3.30.310.50">
    <property type="entry name" value="Alpha-D-phosphohexomutase, C-terminal domain"/>
    <property type="match status" value="1"/>
</dbReference>
<accession>A0A9W7DWR2</accession>
<dbReference type="Pfam" id="PF09341">
    <property type="entry name" value="Pcc1"/>
    <property type="match status" value="1"/>
</dbReference>
<dbReference type="Proteomes" id="UP001165082">
    <property type="component" value="Unassembled WGS sequence"/>
</dbReference>
<proteinExistence type="inferred from homology"/>
<sequence length="86" mass="9319">MSYKLSVSIPTSNPSIIIQSISPDSEINDRVTRTLTASKSTGPSGAVDQLVIEFNGKRAKDVRVAARSCLDDVKLLIRAEDELSEL</sequence>
<dbReference type="InterPro" id="IPR015419">
    <property type="entry name" value="CTAG/Pcc1"/>
</dbReference>
<reference evidence="2" key="1">
    <citation type="submission" date="2022-07" db="EMBL/GenBank/DDBJ databases">
        <title>Genome analysis of Parmales, a sister group of diatoms, reveals the evolutionary specialization of diatoms from phago-mixotrophs to photoautotrophs.</title>
        <authorList>
            <person name="Ban H."/>
            <person name="Sato S."/>
            <person name="Yoshikawa S."/>
            <person name="Kazumasa Y."/>
            <person name="Nakamura Y."/>
            <person name="Ichinomiya M."/>
            <person name="Saitoh K."/>
            <person name="Sato N."/>
            <person name="Blanc-Mathieu R."/>
            <person name="Endo H."/>
            <person name="Kuwata A."/>
            <person name="Ogata H."/>
        </authorList>
    </citation>
    <scope>NUCLEOTIDE SEQUENCE</scope>
</reference>
<dbReference type="AlphaFoldDB" id="A0A9W7DWR2"/>
<evidence type="ECO:0000256" key="1">
    <source>
        <dbReference type="ARBA" id="ARBA00007073"/>
    </source>
</evidence>
<evidence type="ECO:0000313" key="2">
    <source>
        <dbReference type="EMBL" id="GMH59269.1"/>
    </source>
</evidence>
<dbReference type="EMBL" id="BRXZ01000985">
    <property type="protein sequence ID" value="GMH59269.1"/>
    <property type="molecule type" value="Genomic_DNA"/>
</dbReference>
<comment type="similarity">
    <text evidence="1">Belongs to the CTAG/PCC1 family.</text>
</comment>
<protein>
    <submittedName>
        <fullName evidence="2">Uncharacterized protein</fullName>
    </submittedName>
</protein>